<accession>A0A6D2KTH1</accession>
<keyword evidence="2" id="KW-1185">Reference proteome</keyword>
<gene>
    <name evidence="1" type="ORF">MERR_LOCUS47381</name>
</gene>
<reference evidence="1" key="1">
    <citation type="submission" date="2020-01" db="EMBL/GenBank/DDBJ databases">
        <authorList>
            <person name="Mishra B."/>
        </authorList>
    </citation>
    <scope>NUCLEOTIDE SEQUENCE [LARGE SCALE GENOMIC DNA]</scope>
</reference>
<dbReference type="PANTHER" id="PTHR33623">
    <property type="entry name" value="OS04G0572500 PROTEIN"/>
    <property type="match status" value="1"/>
</dbReference>
<organism evidence="1 2">
    <name type="scientific">Microthlaspi erraticum</name>
    <dbReference type="NCBI Taxonomy" id="1685480"/>
    <lineage>
        <taxon>Eukaryota</taxon>
        <taxon>Viridiplantae</taxon>
        <taxon>Streptophyta</taxon>
        <taxon>Embryophyta</taxon>
        <taxon>Tracheophyta</taxon>
        <taxon>Spermatophyta</taxon>
        <taxon>Magnoliopsida</taxon>
        <taxon>eudicotyledons</taxon>
        <taxon>Gunneridae</taxon>
        <taxon>Pentapetalae</taxon>
        <taxon>rosids</taxon>
        <taxon>malvids</taxon>
        <taxon>Brassicales</taxon>
        <taxon>Brassicaceae</taxon>
        <taxon>Coluteocarpeae</taxon>
        <taxon>Microthlaspi</taxon>
    </lineage>
</organism>
<dbReference type="EMBL" id="CACVBM020001817">
    <property type="protein sequence ID" value="CAA7060145.1"/>
    <property type="molecule type" value="Genomic_DNA"/>
</dbReference>
<dbReference type="Proteomes" id="UP000467841">
    <property type="component" value="Unassembled WGS sequence"/>
</dbReference>
<dbReference type="AlphaFoldDB" id="A0A6D2KTH1"/>
<evidence type="ECO:0008006" key="3">
    <source>
        <dbReference type="Google" id="ProtNLM"/>
    </source>
</evidence>
<name>A0A6D2KTH1_9BRAS</name>
<dbReference type="PANTHER" id="PTHR33623:SF4">
    <property type="entry name" value="DUF4378 DOMAIN-CONTAINING PROTEIN"/>
    <property type="match status" value="1"/>
</dbReference>
<evidence type="ECO:0000313" key="1">
    <source>
        <dbReference type="EMBL" id="CAA7060145.1"/>
    </source>
</evidence>
<evidence type="ECO:0000313" key="2">
    <source>
        <dbReference type="Proteomes" id="UP000467841"/>
    </source>
</evidence>
<protein>
    <recommendedName>
        <fullName evidence="3">DUF4378 domain-containing protein</fullName>
    </recommendedName>
</protein>
<sequence length="469" mass="53630">MLSSLSLLRLNLHSPMSSISSSDHRLPMTKRQFKPLILRDYLLDDLSSCSSNGFKSFPRRQSSTVRLLLDADMKRSGGIFHHKQRLTCGLAFSHAVQKASTALLTAVKLLPLPTSVNSSRERVNNNKKAVFSRSFSTRLLSRSFWKKPSRRELNVDGEIERKTEGREQEIKRWRTFGDFLKESQDQPSDQISYISPTGLFPVEAALSNAAGGNEFYTNSEVTQSSETSTKNDAVEDVTGTTDGAVMMSGDCVGTHVSYGSSVNDNREDCVNEEKEQLSPISILECPFQDDAITSPHSHQKEIDEKKLLRRRRKFESLVQLEPVDLKKRIEKYEEIQDHGSHVTEIEEDESENRANRLFALVISRIIKEPNHLLASHIVDNLLLDFFKEDKSNETRDEDKLVEIVEEWVMGRQEEEHMFMSWEVREKREIYVKEMKWGSINGDERGYVVEELGNGFVTLLIDELILDLLL</sequence>
<proteinExistence type="predicted"/>
<dbReference type="OrthoDB" id="668456at2759"/>
<comment type="caution">
    <text evidence="1">The sequence shown here is derived from an EMBL/GenBank/DDBJ whole genome shotgun (WGS) entry which is preliminary data.</text>
</comment>